<name>A0A166B6L5_9AGAM</name>
<accession>A0A166B6L5</accession>
<dbReference type="STRING" id="436010.A0A166B6L5"/>
<reference evidence="1" key="1">
    <citation type="journal article" date="2016" name="Mol. Biol. Evol.">
        <title>Comparative Genomics of Early-Diverging Mushroom-Forming Fungi Provides Insights into the Origins of Lignocellulose Decay Capabilities.</title>
        <authorList>
            <person name="Nagy L.G."/>
            <person name="Riley R."/>
            <person name="Tritt A."/>
            <person name="Adam C."/>
            <person name="Daum C."/>
            <person name="Floudas D."/>
            <person name="Sun H."/>
            <person name="Yadav J.S."/>
            <person name="Pangilinan J."/>
            <person name="Larsson K.H."/>
            <person name="Matsuura K."/>
            <person name="Barry K."/>
            <person name="Labutti K."/>
            <person name="Kuo R."/>
            <person name="Ohm R.A."/>
            <person name="Bhattacharya S.S."/>
            <person name="Shirouzu T."/>
            <person name="Yoshinaga Y."/>
            <person name="Martin F.M."/>
            <person name="Grigoriev I.V."/>
            <person name="Hibbett D.S."/>
        </authorList>
    </citation>
    <scope>NUCLEOTIDE SEQUENCE [LARGE SCALE GENOMIC DNA]</scope>
    <source>
        <strain evidence="1">CBS 109695</strain>
    </source>
</reference>
<organism evidence="1">
    <name type="scientific">Athelia psychrophila</name>
    <dbReference type="NCBI Taxonomy" id="1759441"/>
    <lineage>
        <taxon>Eukaryota</taxon>
        <taxon>Fungi</taxon>
        <taxon>Dikarya</taxon>
        <taxon>Basidiomycota</taxon>
        <taxon>Agaricomycotina</taxon>
        <taxon>Agaricomycetes</taxon>
        <taxon>Agaricomycetidae</taxon>
        <taxon>Atheliales</taxon>
        <taxon>Atheliaceae</taxon>
        <taxon>Athelia</taxon>
    </lineage>
</organism>
<proteinExistence type="predicted"/>
<gene>
    <name evidence="1" type="ORF">FIBSPDRAFT_1050145</name>
</gene>
<sequence length="207" mass="23195">MRNISTLIGRHAHHARILVPACCIVLLEDLDAAFTWIITRKSDSIGTPGGDKDEDRAEDGMDPMACLSRSRWSHNVNTLSLSGPLNALDSVAFFFQRMGSHLALDSRVAAGGVSLVSPRLRWAPPRFRDRLRRFLLNFPPRLCLSTATTPVPGGHTAKQQYNPLLMHRPVRSQSNGDHGGQRHADDWDAAAGFTRRSKHCRWRWKGR</sequence>
<dbReference type="OrthoDB" id="10251412at2759"/>
<evidence type="ECO:0000313" key="1">
    <source>
        <dbReference type="EMBL" id="KZP12329.1"/>
    </source>
</evidence>
<dbReference type="EMBL" id="KV417649">
    <property type="protein sequence ID" value="KZP12329.1"/>
    <property type="molecule type" value="Genomic_DNA"/>
</dbReference>
<protein>
    <submittedName>
        <fullName evidence="1">Uncharacterized protein</fullName>
    </submittedName>
</protein>
<dbReference type="AlphaFoldDB" id="A0A166B6L5"/>